<evidence type="ECO:0000313" key="1">
    <source>
        <dbReference type="EMBL" id="ALR20991.1"/>
    </source>
</evidence>
<dbReference type="Proteomes" id="UP000056968">
    <property type="component" value="Chromosome"/>
</dbReference>
<reference evidence="1 2" key="1">
    <citation type="submission" date="2015-11" db="EMBL/GenBank/DDBJ databases">
        <title>A Two-component Flavoprotein Monooxygenase System MeaXY Responsible for para-Hydroxylation of 2-Methyl-6-ethylaniline and 2,6-Diethylaniline in Sphingobium baderi DE-13.</title>
        <authorList>
            <person name="Cheng M."/>
            <person name="Meng Q."/>
            <person name="Yang Y."/>
            <person name="Chu C."/>
            <person name="Yan X."/>
            <person name="He J."/>
            <person name="Li S."/>
        </authorList>
    </citation>
    <scope>NUCLEOTIDE SEQUENCE [LARGE SCALE GENOMIC DNA]</scope>
    <source>
        <strain evidence="1 2">DE-13</strain>
    </source>
</reference>
<evidence type="ECO:0008006" key="3">
    <source>
        <dbReference type="Google" id="ProtNLM"/>
    </source>
</evidence>
<dbReference type="RefSeq" id="WP_062065044.1">
    <property type="nucleotide sequence ID" value="NZ_CP013264.1"/>
</dbReference>
<protein>
    <recommendedName>
        <fullName evidence="3">DUF4238 domain-containing protein</fullName>
    </recommendedName>
</protein>
<dbReference type="KEGG" id="sbd:ATN00_12460"/>
<dbReference type="STRING" id="1332080.ATN00_12460"/>
<name>A0A0S3EZX3_9SPHN</name>
<dbReference type="EMBL" id="CP013264">
    <property type="protein sequence ID" value="ALR20991.1"/>
    <property type="molecule type" value="Genomic_DNA"/>
</dbReference>
<dbReference type="OrthoDB" id="7864018at2"/>
<proteinExistence type="predicted"/>
<dbReference type="Pfam" id="PF14022">
    <property type="entry name" value="DUF4238"/>
    <property type="match status" value="1"/>
</dbReference>
<keyword evidence="2" id="KW-1185">Reference proteome</keyword>
<sequence length="366" mass="41406">MFRWNWGLVPTDGDVVPFSRLKAGSGGAGRKLRKHHYLSITYMAGFTGPDGRVWAYFDDKPDDPQPSQPGSIAYRKLYYSLPSKDGGRDDTSWEDHWNRVETVWPITVAAARAKRLSPAISFNLLGMVAILMARVPAARERREYLLAQKMRAEIQTLEAVGALPADLAEYAGKLDHVPVGINPEQSLANMPQDIMGSGDLAFRMGFEVLHNKTDLPFLTTDNPVCFYDPDQPVHARIPYPEDGEIELIFPIDAGMVLRGSTRLRPVNSVMRHRVLSDKAKVRKINRTVAQFGYRLYIARDRSCDDLVRHYAATVPTVHVDVEFEPGHLRMIWRHLFGKRPILSPYVDTPEKAARLTETMEQDGFFN</sequence>
<dbReference type="AlphaFoldDB" id="A0A0S3EZX3"/>
<evidence type="ECO:0000313" key="2">
    <source>
        <dbReference type="Proteomes" id="UP000056968"/>
    </source>
</evidence>
<gene>
    <name evidence="1" type="ORF">ATN00_12460</name>
</gene>
<dbReference type="InterPro" id="IPR025332">
    <property type="entry name" value="DUF4238"/>
</dbReference>
<accession>A0A0S3EZX3</accession>
<organism evidence="1 2">
    <name type="scientific">Sphingobium baderi</name>
    <dbReference type="NCBI Taxonomy" id="1332080"/>
    <lineage>
        <taxon>Bacteria</taxon>
        <taxon>Pseudomonadati</taxon>
        <taxon>Pseudomonadota</taxon>
        <taxon>Alphaproteobacteria</taxon>
        <taxon>Sphingomonadales</taxon>
        <taxon>Sphingomonadaceae</taxon>
        <taxon>Sphingobium</taxon>
    </lineage>
</organism>